<name>A0A4R1MFV8_9FIRM</name>
<proteinExistence type="predicted"/>
<dbReference type="AlphaFoldDB" id="A0A4R1MFV8"/>
<feature type="transmembrane region" description="Helical" evidence="1">
    <location>
        <begin position="44"/>
        <end position="64"/>
    </location>
</feature>
<dbReference type="EMBL" id="SMGQ01000015">
    <property type="protein sequence ID" value="TCK90630.1"/>
    <property type="molecule type" value="Genomic_DNA"/>
</dbReference>
<keyword evidence="3" id="KW-1185">Reference proteome</keyword>
<accession>A0A4R1MFV8</accession>
<comment type="caution">
    <text evidence="2">The sequence shown here is derived from an EMBL/GenBank/DDBJ whole genome shotgun (WGS) entry which is preliminary data.</text>
</comment>
<evidence type="ECO:0000256" key="1">
    <source>
        <dbReference type="SAM" id="Phobius"/>
    </source>
</evidence>
<keyword evidence="1" id="KW-0812">Transmembrane</keyword>
<sequence>MKNHLKKGLLYFVIIKGILHIAIPLTIANNIFFNLPRSVSKDIILFNLLSLINFSIFGIVFAFFKYKKKNTL</sequence>
<feature type="transmembrane region" description="Helical" evidence="1">
    <location>
        <begin position="9"/>
        <end position="32"/>
    </location>
</feature>
<protein>
    <submittedName>
        <fullName evidence="2">Uncharacterized protein</fullName>
    </submittedName>
</protein>
<evidence type="ECO:0000313" key="2">
    <source>
        <dbReference type="EMBL" id="TCK90630.1"/>
    </source>
</evidence>
<gene>
    <name evidence="2" type="ORF">EDC19_2399</name>
</gene>
<dbReference type="RefSeq" id="WP_132283072.1">
    <property type="nucleotide sequence ID" value="NZ_SMGQ01000015.1"/>
</dbReference>
<reference evidence="2 3" key="1">
    <citation type="submission" date="2019-03" db="EMBL/GenBank/DDBJ databases">
        <title>Genomic Encyclopedia of Type Strains, Phase IV (KMG-IV): sequencing the most valuable type-strain genomes for metagenomic binning, comparative biology and taxonomic classification.</title>
        <authorList>
            <person name="Goeker M."/>
        </authorList>
    </citation>
    <scope>NUCLEOTIDE SEQUENCE [LARGE SCALE GENOMIC DNA]</scope>
    <source>
        <strain evidence="2 3">DSM 24176</strain>
    </source>
</reference>
<evidence type="ECO:0000313" key="3">
    <source>
        <dbReference type="Proteomes" id="UP000294545"/>
    </source>
</evidence>
<dbReference type="Proteomes" id="UP000294545">
    <property type="component" value="Unassembled WGS sequence"/>
</dbReference>
<organism evidence="2 3">
    <name type="scientific">Natranaerovirga hydrolytica</name>
    <dbReference type="NCBI Taxonomy" id="680378"/>
    <lineage>
        <taxon>Bacteria</taxon>
        <taxon>Bacillati</taxon>
        <taxon>Bacillota</taxon>
        <taxon>Clostridia</taxon>
        <taxon>Lachnospirales</taxon>
        <taxon>Natranaerovirgaceae</taxon>
        <taxon>Natranaerovirga</taxon>
    </lineage>
</organism>
<keyword evidence="1" id="KW-1133">Transmembrane helix</keyword>
<keyword evidence="1" id="KW-0472">Membrane</keyword>